<dbReference type="InterPro" id="IPR054595">
    <property type="entry name" value="DBL_C"/>
</dbReference>
<feature type="domain" description="Duffy-antigen binding" evidence="3">
    <location>
        <begin position="105"/>
        <end position="315"/>
    </location>
</feature>
<dbReference type="Pfam" id="PF22672">
    <property type="entry name" value="DBL_C"/>
    <property type="match status" value="1"/>
</dbReference>
<reference evidence="6 7" key="2">
    <citation type="submission" date="2013-02" db="EMBL/GenBank/DDBJ databases">
        <title>The Genome Sequence of Plasmodium falciparum Vietnam Oak-Knoll (FVO).</title>
        <authorList>
            <consortium name="The Broad Institute Genome Sequencing Platform"/>
            <consortium name="The Broad Institute Genome Sequencing Center for Infectious Disease"/>
            <person name="Neafsey D."/>
            <person name="Cheeseman I."/>
            <person name="Volkman S."/>
            <person name="Adams J."/>
            <person name="Walker B."/>
            <person name="Young S.K."/>
            <person name="Zeng Q."/>
            <person name="Gargeya S."/>
            <person name="Fitzgerald M."/>
            <person name="Haas B."/>
            <person name="Abouelleil A."/>
            <person name="Alvarado L."/>
            <person name="Arachchi H.M."/>
            <person name="Berlin A.M."/>
            <person name="Chapman S.B."/>
            <person name="Dewar J."/>
            <person name="Goldberg J."/>
            <person name="Griggs A."/>
            <person name="Gujja S."/>
            <person name="Hansen M."/>
            <person name="Howarth C."/>
            <person name="Imamovic A."/>
            <person name="Larimer J."/>
            <person name="McCowan C."/>
            <person name="Murphy C."/>
            <person name="Neiman D."/>
            <person name="Pearson M."/>
            <person name="Priest M."/>
            <person name="Roberts A."/>
            <person name="Saif S."/>
            <person name="Shea T."/>
            <person name="Sisk P."/>
            <person name="Sykes S."/>
            <person name="Wortman J."/>
            <person name="Nusbaum C."/>
            <person name="Birren B."/>
        </authorList>
    </citation>
    <scope>NUCLEOTIDE SEQUENCE [LARGE SCALE GENOMIC DNA]</scope>
    <source>
        <strain evidence="7">Vietnam Oak-Knoll (FVO)</strain>
    </source>
</reference>
<evidence type="ECO:0000259" key="4">
    <source>
        <dbReference type="Pfam" id="PF15447"/>
    </source>
</evidence>
<dbReference type="SUPFAM" id="SSF140924">
    <property type="entry name" value="Duffy binding domain-like"/>
    <property type="match status" value="3"/>
</dbReference>
<dbReference type="GO" id="GO:0046789">
    <property type="term" value="F:host cell surface receptor binding"/>
    <property type="evidence" value="ECO:0007669"/>
    <property type="project" value="InterPro"/>
</dbReference>
<evidence type="ECO:0000256" key="1">
    <source>
        <dbReference type="SAM" id="MobiDB-lite"/>
    </source>
</evidence>
<protein>
    <recommendedName>
        <fullName evidence="8">Plasmodium falciparum erythrocyte membrane protein-1 N-terminal segment domain-containing protein</fullName>
    </recommendedName>
</protein>
<dbReference type="InterPro" id="IPR029210">
    <property type="entry name" value="PfEMP1_NTS"/>
</dbReference>
<evidence type="ECO:0000313" key="7">
    <source>
        <dbReference type="Proteomes" id="UP000030690"/>
    </source>
</evidence>
<feature type="non-terminal residue" evidence="6">
    <location>
        <position position="957"/>
    </location>
</feature>
<feature type="compositionally biased region" description="Basic and acidic residues" evidence="1">
    <location>
        <begin position="802"/>
        <end position="820"/>
    </location>
</feature>
<evidence type="ECO:0000259" key="2">
    <source>
        <dbReference type="Pfam" id="PF03011"/>
    </source>
</evidence>
<dbReference type="Proteomes" id="UP000030690">
    <property type="component" value="Unassembled WGS sequence"/>
</dbReference>
<feature type="domain" description="Duffy-antigen binding" evidence="3">
    <location>
        <begin position="869"/>
        <end position="951"/>
    </location>
</feature>
<dbReference type="FunFam" id="1.20.1310.20:FF:000001">
    <property type="entry name" value="Erythrocyte membrane protein 1, PfEMP1"/>
    <property type="match status" value="1"/>
</dbReference>
<evidence type="ECO:0000259" key="3">
    <source>
        <dbReference type="Pfam" id="PF05424"/>
    </source>
</evidence>
<dbReference type="Pfam" id="PF03011">
    <property type="entry name" value="PFEMP"/>
    <property type="match status" value="1"/>
</dbReference>
<evidence type="ECO:0000313" key="6">
    <source>
        <dbReference type="EMBL" id="ETW17404.1"/>
    </source>
</evidence>
<gene>
    <name evidence="6" type="ORF">PFFVO_03689</name>
</gene>
<dbReference type="Pfam" id="PF05424">
    <property type="entry name" value="Duffy_binding"/>
    <property type="match status" value="2"/>
</dbReference>
<feature type="compositionally biased region" description="Polar residues" evidence="1">
    <location>
        <begin position="900"/>
        <end position="914"/>
    </location>
</feature>
<feature type="domain" description="Duffy-binding-like" evidence="5">
    <location>
        <begin position="319"/>
        <end position="486"/>
    </location>
</feature>
<feature type="compositionally biased region" description="Acidic residues" evidence="1">
    <location>
        <begin position="772"/>
        <end position="794"/>
    </location>
</feature>
<sequence>MAASTTYSSAKDFLDQIGQKVYDEVKNGEAKTYKDELEGKLSFASIFVGETVSSLHPCGLDYTKRLKGKRYPCANRQTVRFSDEYGGQCTHNRIKDNKSDDNTCGACAPYRRLHLCDYNLEKMGRTSTTKHDLLAEVCMAAKYEGDSIKTHYPKYEIQYPGSGSSFTLCTMLARSFADIGDIVRGKDLYLGYDDKEKNRRKQLDDKLKDIFAKIYDNLMEDLTNDQTKKDGAQKRYNGDGDNFFKLREDWWTANRHTVWKAITCHAGESDKYFRNTCAGEQRTKGYCRCDGDQPGQDKPNTDPPTYFDYVPQYLRWFEEWAEEFCTKRKHKLQNAITNCRDYAQNLYCSGNGYNCKETIRAENKLVEGDDCHKCSVSCKPFVKWIDNQKLEFEKQKKKYAEEIKKADGKNGTTTTITTTHGTINNMYVGDFYKTLQDKYRSVDDFLELLSKETTCKEHPEVEVKGVKARSVDFNNHEDNETFCRTEYCKPCPLCGLGMQEPPWNPKKDTDCEDRGIKTFDDRNSTPINLLVKDVTGTSIVEKLGGLCGNGAKKNIQTWKCRFESSQNYYCVLQNDKKNTPQQEIESFNSLFWHWITEMLKDSIDWRKEHENCINNNNTCKKGCKSKCECFEKWVKRMKEEWKQVLEVYDKQPDFKEVFTPYFTLGYLLKEYFTKIKAPYEEVESVQEFIKEMEQIIDENSNNINATKENNSITKFLQHEEGIATECKKTHNEEKCKKQKQQQQKQPTGDRGRSETFTTGGPRPAPPGPTAGDAEEIDEDEEEEEEEEEEDDDDAGGGSDVGAEEKAKKEGPEQGSPPKEEVNLCEIVDKLFSNVENLKQACQQKYDGKYYGWKCVTPSGEKSGDTGGSICVPPRRRRLYVGKLQEWADNSGNDTAVGGVTQPQPQGDAASTSSLTDATHLRDAFIQSAAVETFFLWDRYKKENTKTQSESPQAPQQP</sequence>
<dbReference type="FunFam" id="1.20.58.830:FF:000005">
    <property type="entry name" value="Erythrocyte membrane protein 1, PfEMP1"/>
    <property type="match status" value="1"/>
</dbReference>
<dbReference type="GO" id="GO:0016020">
    <property type="term" value="C:membrane"/>
    <property type="evidence" value="ECO:0007669"/>
    <property type="project" value="InterPro"/>
</dbReference>
<feature type="domain" description="Plasmodium falciparum erythrocyte membrane protein-1 N-terminal segment" evidence="4">
    <location>
        <begin position="9"/>
        <end position="45"/>
    </location>
</feature>
<dbReference type="OrthoDB" id="10572144at2759"/>
<dbReference type="Gene3D" id="1.20.58.830">
    <property type="match status" value="1"/>
</dbReference>
<organism evidence="6 7">
    <name type="scientific">Plasmodium falciparum Vietnam Oak-Knoll</name>
    <name type="common">FVO</name>
    <dbReference type="NCBI Taxonomy" id="1036723"/>
    <lineage>
        <taxon>Eukaryota</taxon>
        <taxon>Sar</taxon>
        <taxon>Alveolata</taxon>
        <taxon>Apicomplexa</taxon>
        <taxon>Aconoidasida</taxon>
        <taxon>Haemosporida</taxon>
        <taxon>Plasmodiidae</taxon>
        <taxon>Plasmodium</taxon>
        <taxon>Plasmodium (Laverania)</taxon>
    </lineage>
</organism>
<evidence type="ECO:0008006" key="8">
    <source>
        <dbReference type="Google" id="ProtNLM"/>
    </source>
</evidence>
<dbReference type="Gene3D" id="1.20.1310.20">
    <property type="entry name" value="Duffy-antigen binding domain"/>
    <property type="match status" value="2"/>
</dbReference>
<accession>A0A024V4I2</accession>
<dbReference type="Gene3D" id="1.20.58.1930">
    <property type="match status" value="1"/>
</dbReference>
<feature type="domain" description="Duffy-binding-like" evidence="2">
    <location>
        <begin position="590"/>
        <end position="733"/>
    </location>
</feature>
<name>A0A024V4I2_PLAFA</name>
<dbReference type="InterPro" id="IPR004258">
    <property type="entry name" value="DBL"/>
</dbReference>
<evidence type="ECO:0000259" key="5">
    <source>
        <dbReference type="Pfam" id="PF22672"/>
    </source>
</evidence>
<reference evidence="6 7" key="1">
    <citation type="submission" date="2013-02" db="EMBL/GenBank/DDBJ databases">
        <title>The Genome Annotation of Plasmodium falciparum Vietnam Oak-Knoll (FVO).</title>
        <authorList>
            <consortium name="The Broad Institute Genome Sequencing Platform"/>
            <consortium name="The Broad Institute Genome Sequencing Center for Infectious Disease"/>
            <person name="Neafsey D."/>
            <person name="Hoffman S."/>
            <person name="Volkman S."/>
            <person name="Rosenthal P."/>
            <person name="Walker B."/>
            <person name="Young S.K."/>
            <person name="Zeng Q."/>
            <person name="Gargeya S."/>
            <person name="Fitzgerald M."/>
            <person name="Haas B."/>
            <person name="Abouelleil A."/>
            <person name="Allen A.W."/>
            <person name="Alvarado L."/>
            <person name="Arachchi H.M."/>
            <person name="Berlin A.M."/>
            <person name="Chapman S.B."/>
            <person name="Gainer-Dewar J."/>
            <person name="Goldberg J."/>
            <person name="Griggs A."/>
            <person name="Gujja S."/>
            <person name="Hansen M."/>
            <person name="Howarth C."/>
            <person name="Imamovic A."/>
            <person name="Ireland A."/>
            <person name="Larimer J."/>
            <person name="McCowan C."/>
            <person name="Murphy C."/>
            <person name="Pearson M."/>
            <person name="Poon T.W."/>
            <person name="Priest M."/>
            <person name="Roberts A."/>
            <person name="Saif S."/>
            <person name="Shea T."/>
            <person name="Sisk P."/>
            <person name="Sykes S."/>
            <person name="Wortman J."/>
            <person name="Nusbaum C."/>
            <person name="Birren B."/>
        </authorList>
    </citation>
    <scope>NUCLEOTIDE SEQUENCE [LARGE SCALE GENOMIC DNA]</scope>
    <source>
        <strain evidence="7">Vietnam Oak-Knoll (FVO)</strain>
    </source>
</reference>
<proteinExistence type="predicted"/>
<dbReference type="EMBL" id="KI925125">
    <property type="protein sequence ID" value="ETW17404.1"/>
    <property type="molecule type" value="Genomic_DNA"/>
</dbReference>
<feature type="region of interest" description="Disordered" evidence="1">
    <location>
        <begin position="729"/>
        <end position="820"/>
    </location>
</feature>
<dbReference type="InterPro" id="IPR008602">
    <property type="entry name" value="Duffy-antigen-binding"/>
</dbReference>
<dbReference type="InterPro" id="IPR042202">
    <property type="entry name" value="Duffy-ag-bd_sf"/>
</dbReference>
<feature type="region of interest" description="Disordered" evidence="1">
    <location>
        <begin position="890"/>
        <end position="914"/>
    </location>
</feature>
<dbReference type="Pfam" id="PF15447">
    <property type="entry name" value="NTS"/>
    <property type="match status" value="1"/>
</dbReference>
<dbReference type="AlphaFoldDB" id="A0A024V4I2"/>